<dbReference type="Proteomes" id="UP000078454">
    <property type="component" value="Unassembled WGS sequence"/>
</dbReference>
<evidence type="ECO:0000313" key="2">
    <source>
        <dbReference type="EMBL" id="OAS19713.1"/>
    </source>
</evidence>
<comment type="caution">
    <text evidence="2">The sequence shown here is derived from an EMBL/GenBank/DDBJ whole genome shotgun (WGS) entry which is preliminary data.</text>
</comment>
<dbReference type="EMBL" id="LYPB01000054">
    <property type="protein sequence ID" value="OAS19713.1"/>
    <property type="molecule type" value="Genomic_DNA"/>
</dbReference>
<dbReference type="STRING" id="1850517.A8708_26175"/>
<feature type="region of interest" description="Disordered" evidence="1">
    <location>
        <begin position="87"/>
        <end position="110"/>
    </location>
</feature>
<gene>
    <name evidence="2" type="ORF">A8708_26175</name>
</gene>
<dbReference type="AlphaFoldDB" id="A0A198AFK2"/>
<feature type="compositionally biased region" description="Basic and acidic residues" evidence="1">
    <location>
        <begin position="90"/>
        <end position="103"/>
    </location>
</feature>
<proteinExistence type="predicted"/>
<name>A0A198AFK2_9BACL</name>
<dbReference type="OrthoDB" id="2588205at2"/>
<sequence>MLEFSFEIISDSTINIEYIYGSELFKLNLFLRNGYWTIHPFDGMLLQNRELCKLVMIDLFKNKYFQIMLAKENIALSSIRTSIELEPSSEPERLNPAERRGGRQDAPPMDETEEFIGNHSIEEIIQIEHDRIEQRVIFYGDLLKKMFMDNYGPGDYEFDKVQSLVRILKEAQGKMIELTHTK</sequence>
<accession>A0A198AFK2</accession>
<protein>
    <submittedName>
        <fullName evidence="2">Uncharacterized protein</fullName>
    </submittedName>
</protein>
<dbReference type="RefSeq" id="WP_068663525.1">
    <property type="nucleotide sequence ID" value="NZ_LYPB01000054.1"/>
</dbReference>
<evidence type="ECO:0000313" key="3">
    <source>
        <dbReference type="Proteomes" id="UP000078454"/>
    </source>
</evidence>
<keyword evidence="3" id="KW-1185">Reference proteome</keyword>
<evidence type="ECO:0000256" key="1">
    <source>
        <dbReference type="SAM" id="MobiDB-lite"/>
    </source>
</evidence>
<organism evidence="2 3">
    <name type="scientific">Paenibacillus oryzisoli</name>
    <dbReference type="NCBI Taxonomy" id="1850517"/>
    <lineage>
        <taxon>Bacteria</taxon>
        <taxon>Bacillati</taxon>
        <taxon>Bacillota</taxon>
        <taxon>Bacilli</taxon>
        <taxon>Bacillales</taxon>
        <taxon>Paenibacillaceae</taxon>
        <taxon>Paenibacillus</taxon>
    </lineage>
</organism>
<reference evidence="2 3" key="1">
    <citation type="submission" date="2016-05" db="EMBL/GenBank/DDBJ databases">
        <title>Paenibacillus sp. 1ZS3-15 nov., isolated from the rhizosphere soil.</title>
        <authorList>
            <person name="Zhang X.X."/>
            <person name="Zhang J."/>
        </authorList>
    </citation>
    <scope>NUCLEOTIDE SEQUENCE [LARGE SCALE GENOMIC DNA]</scope>
    <source>
        <strain evidence="2 3">1ZS3-15</strain>
    </source>
</reference>